<dbReference type="RefSeq" id="WP_209406904.1">
    <property type="nucleotide sequence ID" value="NZ_JAGIYQ010000012.1"/>
</dbReference>
<keyword evidence="1" id="KW-0472">Membrane</keyword>
<organism evidence="2 3">
    <name type="scientific">Gottfriedia endophytica</name>
    <dbReference type="NCBI Taxonomy" id="2820819"/>
    <lineage>
        <taxon>Bacteria</taxon>
        <taxon>Bacillati</taxon>
        <taxon>Bacillota</taxon>
        <taxon>Bacilli</taxon>
        <taxon>Bacillales</taxon>
        <taxon>Bacillaceae</taxon>
        <taxon>Gottfriedia</taxon>
    </lineage>
</organism>
<name>A0A940NJQ1_9BACI</name>
<evidence type="ECO:0000256" key="1">
    <source>
        <dbReference type="SAM" id="Phobius"/>
    </source>
</evidence>
<proteinExistence type="predicted"/>
<sequence length="91" mass="10375">MKQFSNLSIVFIFIGIVLLGVNYFSTNFNELIVLFGYISIILGVINSYIAIMKKETGSLKYLSIGSFFVVLLLITLFDPFQLLRVLTWINN</sequence>
<dbReference type="Proteomes" id="UP000682134">
    <property type="component" value="Unassembled WGS sequence"/>
</dbReference>
<gene>
    <name evidence="2" type="ORF">J5Y03_15490</name>
</gene>
<feature type="transmembrane region" description="Helical" evidence="1">
    <location>
        <begin position="58"/>
        <end position="77"/>
    </location>
</feature>
<protein>
    <submittedName>
        <fullName evidence="2">Uncharacterized protein</fullName>
    </submittedName>
</protein>
<feature type="transmembrane region" description="Helical" evidence="1">
    <location>
        <begin position="31"/>
        <end position="51"/>
    </location>
</feature>
<feature type="transmembrane region" description="Helical" evidence="1">
    <location>
        <begin position="7"/>
        <end position="25"/>
    </location>
</feature>
<comment type="caution">
    <text evidence="2">The sequence shown here is derived from an EMBL/GenBank/DDBJ whole genome shotgun (WGS) entry which is preliminary data.</text>
</comment>
<keyword evidence="1" id="KW-1133">Transmembrane helix</keyword>
<dbReference type="EMBL" id="JAGIYQ010000012">
    <property type="protein sequence ID" value="MBP0726564.1"/>
    <property type="molecule type" value="Genomic_DNA"/>
</dbReference>
<evidence type="ECO:0000313" key="2">
    <source>
        <dbReference type="EMBL" id="MBP0726564.1"/>
    </source>
</evidence>
<accession>A0A940NJQ1</accession>
<keyword evidence="3" id="KW-1185">Reference proteome</keyword>
<dbReference type="AlphaFoldDB" id="A0A940NJQ1"/>
<reference evidence="2" key="1">
    <citation type="submission" date="2021-04" db="EMBL/GenBank/DDBJ databases">
        <title>Genome seq and assembly of Bacillus sp.</title>
        <authorList>
            <person name="Chhetri G."/>
        </authorList>
    </citation>
    <scope>NUCLEOTIDE SEQUENCE</scope>
    <source>
        <strain evidence="2">RG28</strain>
    </source>
</reference>
<evidence type="ECO:0000313" key="3">
    <source>
        <dbReference type="Proteomes" id="UP000682134"/>
    </source>
</evidence>
<keyword evidence="1" id="KW-0812">Transmembrane</keyword>